<reference evidence="2 3" key="1">
    <citation type="submission" date="2019-09" db="EMBL/GenBank/DDBJ databases">
        <authorList>
            <person name="Depoorter E."/>
        </authorList>
    </citation>
    <scope>NUCLEOTIDE SEQUENCE [LARGE SCALE GENOMIC DNA]</scope>
    <source>
        <strain evidence="2">LMG 30113</strain>
    </source>
</reference>
<organism evidence="2 3">
    <name type="scientific">Burkholderia paludis</name>
    <dbReference type="NCBI Taxonomy" id="1506587"/>
    <lineage>
        <taxon>Bacteria</taxon>
        <taxon>Pseudomonadati</taxon>
        <taxon>Pseudomonadota</taxon>
        <taxon>Betaproteobacteria</taxon>
        <taxon>Burkholderiales</taxon>
        <taxon>Burkholderiaceae</taxon>
        <taxon>Burkholderia</taxon>
        <taxon>Burkholderia cepacia complex</taxon>
    </lineage>
</organism>
<evidence type="ECO:0000313" key="2">
    <source>
        <dbReference type="EMBL" id="VWB53068.1"/>
    </source>
</evidence>
<protein>
    <submittedName>
        <fullName evidence="2">Uncharacterized protein</fullName>
    </submittedName>
</protein>
<sequence>MRVAPALLGKRKLTALDDGMELESAIRYSQERLILPRSEVTAAVRPGQFASERRLEERLLTIVVHSERLSAPETNGQPTVPDIAISNSRHTQIAKQDS</sequence>
<evidence type="ECO:0000313" key="3">
    <source>
        <dbReference type="Proteomes" id="UP000494330"/>
    </source>
</evidence>
<keyword evidence="3" id="KW-1185">Reference proteome</keyword>
<dbReference type="Proteomes" id="UP000494330">
    <property type="component" value="Unassembled WGS sequence"/>
</dbReference>
<feature type="compositionally biased region" description="Polar residues" evidence="1">
    <location>
        <begin position="85"/>
        <end position="98"/>
    </location>
</feature>
<accession>A0A6P2KF67</accession>
<dbReference type="AlphaFoldDB" id="A0A6P2KF67"/>
<proteinExistence type="predicted"/>
<gene>
    <name evidence="2" type="ORF">BPA30113_02302</name>
</gene>
<evidence type="ECO:0000256" key="1">
    <source>
        <dbReference type="SAM" id="MobiDB-lite"/>
    </source>
</evidence>
<name>A0A6P2KF67_9BURK</name>
<dbReference type="EMBL" id="CABVQD010000006">
    <property type="protein sequence ID" value="VWB53068.1"/>
    <property type="molecule type" value="Genomic_DNA"/>
</dbReference>
<feature type="region of interest" description="Disordered" evidence="1">
    <location>
        <begin position="70"/>
        <end position="98"/>
    </location>
</feature>